<dbReference type="InterPro" id="IPR050469">
    <property type="entry name" value="Diguanylate_Cyclase"/>
</dbReference>
<dbReference type="InterPro" id="IPR001789">
    <property type="entry name" value="Sig_transdc_resp-reg_receiver"/>
</dbReference>
<feature type="domain" description="GGDEF" evidence="3">
    <location>
        <begin position="265"/>
        <end position="398"/>
    </location>
</feature>
<feature type="modified residue" description="4-aspartylphosphate" evidence="1">
    <location>
        <position position="158"/>
    </location>
</feature>
<proteinExistence type="predicted"/>
<dbReference type="PROSITE" id="PS50887">
    <property type="entry name" value="GGDEF"/>
    <property type="match status" value="1"/>
</dbReference>
<accession>A0A150MEF9</accession>
<dbReference type="Gene3D" id="3.40.50.2300">
    <property type="match status" value="2"/>
</dbReference>
<dbReference type="GO" id="GO:1902201">
    <property type="term" value="P:negative regulation of bacterial-type flagellum-dependent cell motility"/>
    <property type="evidence" value="ECO:0007669"/>
    <property type="project" value="TreeGrafter"/>
</dbReference>
<evidence type="ECO:0000256" key="1">
    <source>
        <dbReference type="PROSITE-ProRule" id="PRU00169"/>
    </source>
</evidence>
<dbReference type="Pfam" id="PF00072">
    <property type="entry name" value="Response_reg"/>
    <property type="match status" value="2"/>
</dbReference>
<organism evidence="4 5">
    <name type="scientific">Parageobacillus toebii</name>
    <dbReference type="NCBI Taxonomy" id="153151"/>
    <lineage>
        <taxon>Bacteria</taxon>
        <taxon>Bacillati</taxon>
        <taxon>Bacillota</taxon>
        <taxon>Bacilli</taxon>
        <taxon>Bacillales</taxon>
        <taxon>Anoxybacillaceae</taxon>
        <taxon>Parageobacillus</taxon>
    </lineage>
</organism>
<dbReference type="SMART" id="SM00267">
    <property type="entry name" value="GGDEF"/>
    <property type="match status" value="1"/>
</dbReference>
<dbReference type="Proteomes" id="UP000075324">
    <property type="component" value="Unassembled WGS sequence"/>
</dbReference>
<dbReference type="PROSITE" id="PS50110">
    <property type="entry name" value="RESPONSE_REGULATORY"/>
    <property type="match status" value="2"/>
</dbReference>
<dbReference type="SMART" id="SM00448">
    <property type="entry name" value="REC"/>
    <property type="match status" value="2"/>
</dbReference>
<comment type="caution">
    <text evidence="4">The sequence shown here is derived from an EMBL/GenBank/DDBJ whole genome shotgun (WGS) entry which is preliminary data.</text>
</comment>
<dbReference type="EMBL" id="LQYW01000172">
    <property type="protein sequence ID" value="KYD22957.1"/>
    <property type="molecule type" value="Genomic_DNA"/>
</dbReference>
<dbReference type="CDD" id="cd17574">
    <property type="entry name" value="REC_OmpR"/>
    <property type="match status" value="1"/>
</dbReference>
<dbReference type="GO" id="GO:0052621">
    <property type="term" value="F:diguanylate cyclase activity"/>
    <property type="evidence" value="ECO:0007669"/>
    <property type="project" value="TreeGrafter"/>
</dbReference>
<dbReference type="SUPFAM" id="SSF52172">
    <property type="entry name" value="CheY-like"/>
    <property type="match status" value="2"/>
</dbReference>
<feature type="domain" description="Response regulatory" evidence="2">
    <location>
        <begin position="109"/>
        <end position="225"/>
    </location>
</feature>
<dbReference type="GO" id="GO:0043709">
    <property type="term" value="P:cell adhesion involved in single-species biofilm formation"/>
    <property type="evidence" value="ECO:0007669"/>
    <property type="project" value="TreeGrafter"/>
</dbReference>
<name>A0A150MEF9_9BACL</name>
<dbReference type="InterPro" id="IPR011006">
    <property type="entry name" value="CheY-like_superfamily"/>
</dbReference>
<dbReference type="Pfam" id="PF00990">
    <property type="entry name" value="GGDEF"/>
    <property type="match status" value="1"/>
</dbReference>
<feature type="modified residue" description="4-aspartylphosphate" evidence="1">
    <location>
        <position position="465"/>
    </location>
</feature>
<dbReference type="PANTHER" id="PTHR45138:SF9">
    <property type="entry name" value="DIGUANYLATE CYCLASE DGCM-RELATED"/>
    <property type="match status" value="1"/>
</dbReference>
<dbReference type="GO" id="GO:0000160">
    <property type="term" value="P:phosphorelay signal transduction system"/>
    <property type="evidence" value="ECO:0007669"/>
    <property type="project" value="InterPro"/>
</dbReference>
<protein>
    <recommendedName>
        <fullName evidence="6">Diguanylate cyclase</fullName>
    </recommendedName>
</protein>
<evidence type="ECO:0008006" key="6">
    <source>
        <dbReference type="Google" id="ProtNLM"/>
    </source>
</evidence>
<evidence type="ECO:0000259" key="2">
    <source>
        <dbReference type="PROSITE" id="PS50110"/>
    </source>
</evidence>
<dbReference type="InterPro" id="IPR000160">
    <property type="entry name" value="GGDEF_dom"/>
</dbReference>
<evidence type="ECO:0000259" key="3">
    <source>
        <dbReference type="PROSITE" id="PS50887"/>
    </source>
</evidence>
<dbReference type="GO" id="GO:0005886">
    <property type="term" value="C:plasma membrane"/>
    <property type="evidence" value="ECO:0007669"/>
    <property type="project" value="TreeGrafter"/>
</dbReference>
<evidence type="ECO:0000313" key="5">
    <source>
        <dbReference type="Proteomes" id="UP000075324"/>
    </source>
</evidence>
<dbReference type="FunFam" id="3.30.70.270:FF:000001">
    <property type="entry name" value="Diguanylate cyclase domain protein"/>
    <property type="match status" value="1"/>
</dbReference>
<reference evidence="4 5" key="1">
    <citation type="submission" date="2016-01" db="EMBL/GenBank/DDBJ databases">
        <title>Draft Genome Sequences of Seven Thermophilic Sporeformers Isolated from Foods.</title>
        <authorList>
            <person name="Berendsen E.M."/>
            <person name="Wells-Bennik M.H."/>
            <person name="Krawcyk A.O."/>
            <person name="De Jong A."/>
            <person name="Holsappel S."/>
            <person name="Eijlander R.T."/>
            <person name="Kuipers O.P."/>
        </authorList>
    </citation>
    <scope>NUCLEOTIDE SEQUENCE [LARGE SCALE GENOMIC DNA]</scope>
    <source>
        <strain evidence="4 5">B4110</strain>
    </source>
</reference>
<dbReference type="PATRIC" id="fig|153151.4.peg.1961"/>
<dbReference type="AlphaFoldDB" id="A0A150MEF9"/>
<dbReference type="InterPro" id="IPR029787">
    <property type="entry name" value="Nucleotide_cyclase"/>
</dbReference>
<dbReference type="Gene3D" id="3.30.70.270">
    <property type="match status" value="1"/>
</dbReference>
<dbReference type="RefSeq" id="WP_062679154.1">
    <property type="nucleotide sequence ID" value="NZ_LQYW01000172.1"/>
</dbReference>
<dbReference type="SUPFAM" id="SSF55073">
    <property type="entry name" value="Nucleotide cyclase"/>
    <property type="match status" value="1"/>
</dbReference>
<dbReference type="PANTHER" id="PTHR45138">
    <property type="entry name" value="REGULATORY COMPONENTS OF SENSORY TRANSDUCTION SYSTEM"/>
    <property type="match status" value="1"/>
</dbReference>
<dbReference type="CDD" id="cd01949">
    <property type="entry name" value="GGDEF"/>
    <property type="match status" value="1"/>
</dbReference>
<sequence>MDRYDKYRQHFLKNIRKRLEEWETVEEIAHQDVYRLLHSIAFTAAMIGMNDIGNYARKLMEQWGEDEQKKWKAKEVKERLAPLFQLCYEHQIGDVASNRQGAKEGGEPTVLLIDDDPSFLMYVKEQLEQIGWYVVAIADPIKAVASFYDVRPDCVVIDIHMQTKTGFEVLTFLKEKLKQQFVPMIIVSIDGRKETRMKSYEMGADDFIPKPFAIDEFIVRIRRQLERKKLIDELLLLDELTHVYNRKYLKQAYEQLKSDWHRTHEPFCLAILDIDHFKRVNDQYGHLIGDVVLKQFAQFLQTNVRARDIVIRFGGEEFVVLLPATEAGEALLVFERLRGQFERIPFQSGETTFFCTFSTGIAEVNDPSKPIGYWIELADSALYEAKNTGRNCVVLAKQQETSYRCTVKVAIVDDDAIVRAIVADVVQKMFAKERVTLELRTFKDGEQFMSSDWHEGKEPCLVILDGVMPKLDGLEVLQQLRNKKDASRYKIIMLTARKSESDIARALELGADDYMTKPFKLLELEARIRHMLKRMN</sequence>
<evidence type="ECO:0000313" key="4">
    <source>
        <dbReference type="EMBL" id="KYD22957.1"/>
    </source>
</evidence>
<gene>
    <name evidence="4" type="ORF">B4110_1880</name>
</gene>
<dbReference type="InterPro" id="IPR043128">
    <property type="entry name" value="Rev_trsase/Diguanyl_cyclase"/>
</dbReference>
<dbReference type="NCBIfam" id="TIGR00254">
    <property type="entry name" value="GGDEF"/>
    <property type="match status" value="1"/>
</dbReference>
<feature type="domain" description="Response regulatory" evidence="2">
    <location>
        <begin position="408"/>
        <end position="532"/>
    </location>
</feature>
<keyword evidence="1" id="KW-0597">Phosphoprotein</keyword>